<reference evidence="2 3" key="1">
    <citation type="submission" date="2019-08" db="EMBL/GenBank/DDBJ databases">
        <title>A chromosome-level genome assembly, high-density linkage maps, and genome scans reveal the genomic architecture of hybrid incompatibilities underlying speciation via character displacement in darters (Percidae: Etheostominae).</title>
        <authorList>
            <person name="Moran R.L."/>
            <person name="Catchen J.M."/>
            <person name="Fuller R.C."/>
        </authorList>
    </citation>
    <scope>NUCLEOTIDE SEQUENCE [LARGE SCALE GENOMIC DNA]</scope>
    <source>
        <strain evidence="2">EspeVRDwgs_2016</strain>
        <tissue evidence="2">Muscle</tissue>
    </source>
</reference>
<protein>
    <submittedName>
        <fullName evidence="2">Uncharacterized protein</fullName>
    </submittedName>
</protein>
<dbReference type="AlphaFoldDB" id="A0A5J5CBH1"/>
<dbReference type="Proteomes" id="UP000327493">
    <property type="component" value="Unassembled WGS sequence"/>
</dbReference>
<keyword evidence="3" id="KW-1185">Reference proteome</keyword>
<evidence type="ECO:0000256" key="1">
    <source>
        <dbReference type="SAM" id="MobiDB-lite"/>
    </source>
</evidence>
<gene>
    <name evidence="2" type="ORF">FQN60_000057</name>
</gene>
<sequence length="43" mass="4637">MFGVVCPLSGERWSRPIRPGKHASLKSPCYNSSCRTPSSGWGG</sequence>
<feature type="compositionally biased region" description="Polar residues" evidence="1">
    <location>
        <begin position="29"/>
        <end position="43"/>
    </location>
</feature>
<evidence type="ECO:0000313" key="3">
    <source>
        <dbReference type="Proteomes" id="UP000327493"/>
    </source>
</evidence>
<evidence type="ECO:0000313" key="2">
    <source>
        <dbReference type="EMBL" id="KAA8578848.1"/>
    </source>
</evidence>
<name>A0A5J5CBH1_9PERO</name>
<accession>A0A5J5CBH1</accession>
<organism evidence="2 3">
    <name type="scientific">Etheostoma spectabile</name>
    <name type="common">orangethroat darter</name>
    <dbReference type="NCBI Taxonomy" id="54343"/>
    <lineage>
        <taxon>Eukaryota</taxon>
        <taxon>Metazoa</taxon>
        <taxon>Chordata</taxon>
        <taxon>Craniata</taxon>
        <taxon>Vertebrata</taxon>
        <taxon>Euteleostomi</taxon>
        <taxon>Actinopterygii</taxon>
        <taxon>Neopterygii</taxon>
        <taxon>Teleostei</taxon>
        <taxon>Neoteleostei</taxon>
        <taxon>Acanthomorphata</taxon>
        <taxon>Eupercaria</taxon>
        <taxon>Perciformes</taxon>
        <taxon>Percoidei</taxon>
        <taxon>Percidae</taxon>
        <taxon>Etheostomatinae</taxon>
        <taxon>Etheostoma</taxon>
    </lineage>
</organism>
<dbReference type="EMBL" id="VOFY01000077">
    <property type="protein sequence ID" value="KAA8578848.1"/>
    <property type="molecule type" value="Genomic_DNA"/>
</dbReference>
<proteinExistence type="predicted"/>
<feature type="region of interest" description="Disordered" evidence="1">
    <location>
        <begin position="23"/>
        <end position="43"/>
    </location>
</feature>
<comment type="caution">
    <text evidence="2">The sequence shown here is derived from an EMBL/GenBank/DDBJ whole genome shotgun (WGS) entry which is preliminary data.</text>
</comment>